<evidence type="ECO:0000313" key="9">
    <source>
        <dbReference type="Proteomes" id="UP000829685"/>
    </source>
</evidence>
<keyword evidence="4" id="KW-0238">DNA-binding</keyword>
<evidence type="ECO:0000256" key="2">
    <source>
        <dbReference type="ARBA" id="ARBA00022723"/>
    </source>
</evidence>
<evidence type="ECO:0000256" key="3">
    <source>
        <dbReference type="ARBA" id="ARBA00023015"/>
    </source>
</evidence>
<evidence type="ECO:0000256" key="1">
    <source>
        <dbReference type="ARBA" id="ARBA00004123"/>
    </source>
</evidence>
<dbReference type="SMART" id="SM00066">
    <property type="entry name" value="GAL4"/>
    <property type="match status" value="1"/>
</dbReference>
<dbReference type="PROSITE" id="PS00463">
    <property type="entry name" value="ZN2_CY6_FUNGAL_1"/>
    <property type="match status" value="1"/>
</dbReference>
<dbReference type="GO" id="GO:0000976">
    <property type="term" value="F:transcription cis-regulatory region binding"/>
    <property type="evidence" value="ECO:0007669"/>
    <property type="project" value="TreeGrafter"/>
</dbReference>
<dbReference type="Gene3D" id="4.10.240.10">
    <property type="entry name" value="Zn(2)-C6 fungal-type DNA-binding domain"/>
    <property type="match status" value="1"/>
</dbReference>
<evidence type="ECO:0000313" key="8">
    <source>
        <dbReference type="EMBL" id="KAI1868925.1"/>
    </source>
</evidence>
<dbReference type="PROSITE" id="PS50048">
    <property type="entry name" value="ZN2_CY6_FUNGAL_2"/>
    <property type="match status" value="1"/>
</dbReference>
<dbReference type="Pfam" id="PF04082">
    <property type="entry name" value="Fungal_trans"/>
    <property type="match status" value="1"/>
</dbReference>
<evidence type="ECO:0000256" key="5">
    <source>
        <dbReference type="ARBA" id="ARBA00023163"/>
    </source>
</evidence>
<dbReference type="AlphaFoldDB" id="A0A9Q0ALK6"/>
<dbReference type="GO" id="GO:0006351">
    <property type="term" value="P:DNA-templated transcription"/>
    <property type="evidence" value="ECO:0007669"/>
    <property type="project" value="InterPro"/>
</dbReference>
<name>A0A9Q0ALK6_9PEZI</name>
<dbReference type="Proteomes" id="UP000829685">
    <property type="component" value="Unassembled WGS sequence"/>
</dbReference>
<dbReference type="InterPro" id="IPR007219">
    <property type="entry name" value="XnlR_reg_dom"/>
</dbReference>
<feature type="domain" description="Zn(2)-C6 fungal-type" evidence="7">
    <location>
        <begin position="7"/>
        <end position="40"/>
    </location>
</feature>
<dbReference type="GO" id="GO:0008270">
    <property type="term" value="F:zinc ion binding"/>
    <property type="evidence" value="ECO:0007669"/>
    <property type="project" value="InterPro"/>
</dbReference>
<evidence type="ECO:0000259" key="7">
    <source>
        <dbReference type="PROSITE" id="PS50048"/>
    </source>
</evidence>
<keyword evidence="6" id="KW-0539">Nucleus</keyword>
<dbReference type="SUPFAM" id="SSF57701">
    <property type="entry name" value="Zn2/Cys6 DNA-binding domain"/>
    <property type="match status" value="1"/>
</dbReference>
<dbReference type="InterPro" id="IPR001138">
    <property type="entry name" value="Zn2Cys6_DnaBD"/>
</dbReference>
<organism evidence="8 9">
    <name type="scientific">Neoarthrinium moseri</name>
    <dbReference type="NCBI Taxonomy" id="1658444"/>
    <lineage>
        <taxon>Eukaryota</taxon>
        <taxon>Fungi</taxon>
        <taxon>Dikarya</taxon>
        <taxon>Ascomycota</taxon>
        <taxon>Pezizomycotina</taxon>
        <taxon>Sordariomycetes</taxon>
        <taxon>Xylariomycetidae</taxon>
        <taxon>Amphisphaeriales</taxon>
        <taxon>Apiosporaceae</taxon>
        <taxon>Neoarthrinium</taxon>
    </lineage>
</organism>
<reference evidence="8" key="1">
    <citation type="submission" date="2021-03" db="EMBL/GenBank/DDBJ databases">
        <title>Revisited historic fungal species revealed as producer of novel bioactive compounds through whole genome sequencing and comparative genomics.</title>
        <authorList>
            <person name="Vignolle G.A."/>
            <person name="Hochenegger N."/>
            <person name="Mach R.L."/>
            <person name="Mach-Aigner A.R."/>
            <person name="Javad Rahimi M."/>
            <person name="Salim K.A."/>
            <person name="Chan C.M."/>
            <person name="Lim L.B.L."/>
            <person name="Cai F."/>
            <person name="Druzhinina I.S."/>
            <person name="U'Ren J.M."/>
            <person name="Derntl C."/>
        </authorList>
    </citation>
    <scope>NUCLEOTIDE SEQUENCE</scope>
    <source>
        <strain evidence="8">TUCIM 5799</strain>
    </source>
</reference>
<dbReference type="InterPro" id="IPR051089">
    <property type="entry name" value="prtT"/>
</dbReference>
<accession>A0A9Q0ALK6</accession>
<dbReference type="GO" id="GO:0000981">
    <property type="term" value="F:DNA-binding transcription factor activity, RNA polymerase II-specific"/>
    <property type="evidence" value="ECO:0007669"/>
    <property type="project" value="InterPro"/>
</dbReference>
<comment type="subcellular location">
    <subcellularLocation>
        <location evidence="1">Nucleus</location>
    </subcellularLocation>
</comment>
<keyword evidence="2" id="KW-0479">Metal-binding</keyword>
<dbReference type="CDD" id="cd00067">
    <property type="entry name" value="GAL4"/>
    <property type="match status" value="1"/>
</dbReference>
<keyword evidence="9" id="KW-1185">Reference proteome</keyword>
<dbReference type="InterPro" id="IPR036864">
    <property type="entry name" value="Zn2-C6_fun-type_DNA-bd_sf"/>
</dbReference>
<dbReference type="EMBL" id="JAFIMR010000016">
    <property type="protein sequence ID" value="KAI1868925.1"/>
    <property type="molecule type" value="Genomic_DNA"/>
</dbReference>
<dbReference type="CDD" id="cd12148">
    <property type="entry name" value="fungal_TF_MHR"/>
    <property type="match status" value="1"/>
</dbReference>
<dbReference type="PANTHER" id="PTHR31845:SF21">
    <property type="entry name" value="REGULATORY PROTEIN LEU3"/>
    <property type="match status" value="1"/>
</dbReference>
<dbReference type="GO" id="GO:0005634">
    <property type="term" value="C:nucleus"/>
    <property type="evidence" value="ECO:0007669"/>
    <property type="project" value="UniProtKB-SubCell"/>
</dbReference>
<comment type="caution">
    <text evidence="8">The sequence shown here is derived from an EMBL/GenBank/DDBJ whole genome shotgun (WGS) entry which is preliminary data.</text>
</comment>
<evidence type="ECO:0000256" key="6">
    <source>
        <dbReference type="ARBA" id="ARBA00023242"/>
    </source>
</evidence>
<sequence length="618" mass="68652">MVGKAKSCTGCRQAKGACDAPKRAPKPCSRCVEKKLECRFDKNFKRIYTRQITREITNGLHNVRPASSSTTPEKTGAPGLLLSDDSFNGPEFAVGNSSVSSDTVVELFRHFERHYRVHAPFLQPIHSLTHLYLNFPLLFWTICLVASQHHPTHGSLYEQLYLPHRELLATISTTAIRTAEEVHALLLLCSWPIPRRRGSLDPGWDYVGIAVNACMRMGFHKPLSEPPGSLDTANSLRPSHHVELEIQNLTWLGCFSIGTEIATFVGLLPPISSYYQLKSVRKATAQLNGALSPAGHASLAVYEALCQFSAALEDTENHAEHLALIQTFDGNLDGIKAMYSTSWGPSVDCQLQYAKMNLYTFALIPPAAQSGGGGGVHVTSPSSIANRRIMYAKGMEAALALIQRVKEIRAASEAGDQETAIPLLFYPKYFFENLFFAAVFLFRVLANKSVAGPTHRSMALRAMADAHDIFQLLPNSRDFARAAKWVSAMMERAHAIESAPGPSPFAEITVTNRLGASLLWDTVAQLRPEIVDEIYRDEDYQIGQQSLESPEVQCGQLPLAPDMKIERFRTPRLNVPCLDVSRPAPLIMVTQTQEADTQMFWDTYMQDFTFDSEMKPFM</sequence>
<protein>
    <recommendedName>
        <fullName evidence="7">Zn(2)-C6 fungal-type domain-containing protein</fullName>
    </recommendedName>
</protein>
<dbReference type="PANTHER" id="PTHR31845">
    <property type="entry name" value="FINGER DOMAIN PROTEIN, PUTATIVE-RELATED"/>
    <property type="match status" value="1"/>
</dbReference>
<keyword evidence="5" id="KW-0804">Transcription</keyword>
<evidence type="ECO:0000256" key="4">
    <source>
        <dbReference type="ARBA" id="ARBA00023125"/>
    </source>
</evidence>
<keyword evidence="3" id="KW-0805">Transcription regulation</keyword>
<proteinExistence type="predicted"/>
<gene>
    <name evidence="8" type="ORF">JX265_006904</name>
</gene>